<dbReference type="EMBL" id="MFLE01000014">
    <property type="protein sequence ID" value="OGG61883.1"/>
    <property type="molecule type" value="Genomic_DNA"/>
</dbReference>
<protein>
    <submittedName>
        <fullName evidence="1">Uncharacterized protein</fullName>
    </submittedName>
</protein>
<accession>A0A1F6DKF6</accession>
<comment type="caution">
    <text evidence="1">The sequence shown here is derived from an EMBL/GenBank/DDBJ whole genome shotgun (WGS) entry which is preliminary data.</text>
</comment>
<organism evidence="1 2">
    <name type="scientific">Candidatus Kaiserbacteria bacterium RIFCSPHIGHO2_02_FULL_49_34</name>
    <dbReference type="NCBI Taxonomy" id="1798491"/>
    <lineage>
        <taxon>Bacteria</taxon>
        <taxon>Candidatus Kaiseribacteriota</taxon>
    </lineage>
</organism>
<evidence type="ECO:0000313" key="1">
    <source>
        <dbReference type="EMBL" id="OGG61883.1"/>
    </source>
</evidence>
<name>A0A1F6DKF6_9BACT</name>
<gene>
    <name evidence="1" type="ORF">A3C87_00600</name>
</gene>
<reference evidence="1 2" key="1">
    <citation type="journal article" date="2016" name="Nat. Commun.">
        <title>Thousands of microbial genomes shed light on interconnected biogeochemical processes in an aquifer system.</title>
        <authorList>
            <person name="Anantharaman K."/>
            <person name="Brown C.T."/>
            <person name="Hug L.A."/>
            <person name="Sharon I."/>
            <person name="Castelle C.J."/>
            <person name="Probst A.J."/>
            <person name="Thomas B.C."/>
            <person name="Singh A."/>
            <person name="Wilkins M.J."/>
            <person name="Karaoz U."/>
            <person name="Brodie E.L."/>
            <person name="Williams K.H."/>
            <person name="Hubbard S.S."/>
            <person name="Banfield J.F."/>
        </authorList>
    </citation>
    <scope>NUCLEOTIDE SEQUENCE [LARGE SCALE GENOMIC DNA]</scope>
</reference>
<dbReference type="Proteomes" id="UP000176511">
    <property type="component" value="Unassembled WGS sequence"/>
</dbReference>
<sequence>MDSFLRRNIAQADVAKVSFMVIHGREPTESEFTQFFLEYVSDEGEHYGEDFRILLTLLPWLDYMYGDILDMFGQDTLPGKMFAGQMWWHLGMLHTYLIMFPQVRRVLSQ</sequence>
<proteinExistence type="predicted"/>
<evidence type="ECO:0000313" key="2">
    <source>
        <dbReference type="Proteomes" id="UP000176511"/>
    </source>
</evidence>
<dbReference type="AlphaFoldDB" id="A0A1F6DKF6"/>